<dbReference type="NCBIfam" id="NF005840">
    <property type="entry name" value="PRK07757.1"/>
    <property type="match status" value="1"/>
</dbReference>
<name>A0ABS4JNK9_9FIRM</name>
<proteinExistence type="predicted"/>
<evidence type="ECO:0000313" key="4">
    <source>
        <dbReference type="EMBL" id="MBP2017109.1"/>
    </source>
</evidence>
<reference evidence="4 5" key="1">
    <citation type="submission" date="2021-03" db="EMBL/GenBank/DDBJ databases">
        <title>Genomic Encyclopedia of Type Strains, Phase IV (KMG-IV): sequencing the most valuable type-strain genomes for metagenomic binning, comparative biology and taxonomic classification.</title>
        <authorList>
            <person name="Goeker M."/>
        </authorList>
    </citation>
    <scope>NUCLEOTIDE SEQUENCE [LARGE SCALE GENOMIC DNA]</scope>
    <source>
        <strain evidence="4 5">DSM 27138</strain>
    </source>
</reference>
<dbReference type="EMBL" id="JAGGLG010000002">
    <property type="protein sequence ID" value="MBP2017109.1"/>
    <property type="molecule type" value="Genomic_DNA"/>
</dbReference>
<feature type="domain" description="N-acetyltransferase" evidence="3">
    <location>
        <begin position="1"/>
        <end position="152"/>
    </location>
</feature>
<evidence type="ECO:0000313" key="5">
    <source>
        <dbReference type="Proteomes" id="UP001519289"/>
    </source>
</evidence>
<gene>
    <name evidence="4" type="ORF">J2Z79_000483</name>
</gene>
<keyword evidence="2 4" id="KW-0012">Acyltransferase</keyword>
<keyword evidence="5" id="KW-1185">Reference proteome</keyword>
<dbReference type="EC" id="2.3.1.1" evidence="4"/>
<dbReference type="CDD" id="cd04301">
    <property type="entry name" value="NAT_SF"/>
    <property type="match status" value="1"/>
</dbReference>
<evidence type="ECO:0000256" key="1">
    <source>
        <dbReference type="ARBA" id="ARBA00022679"/>
    </source>
</evidence>
<dbReference type="PANTHER" id="PTHR43626:SF4">
    <property type="entry name" value="GCN5-RELATED N-ACETYLTRANSFERASE 2, CHLOROPLASTIC"/>
    <property type="match status" value="1"/>
</dbReference>
<dbReference type="InterPro" id="IPR000182">
    <property type="entry name" value="GNAT_dom"/>
</dbReference>
<dbReference type="InterPro" id="IPR016181">
    <property type="entry name" value="Acyl_CoA_acyltransferase"/>
</dbReference>
<evidence type="ECO:0000259" key="3">
    <source>
        <dbReference type="PROSITE" id="PS51186"/>
    </source>
</evidence>
<protein>
    <submittedName>
        <fullName evidence="4">Amino-acid N-acetyltransferase</fullName>
        <ecNumber evidence="4">2.3.1.1</ecNumber>
    </submittedName>
</protein>
<dbReference type="RefSeq" id="WP_209465258.1">
    <property type="nucleotide sequence ID" value="NZ_JAGGLG010000002.1"/>
</dbReference>
<evidence type="ECO:0000256" key="2">
    <source>
        <dbReference type="ARBA" id="ARBA00023315"/>
    </source>
</evidence>
<dbReference type="PANTHER" id="PTHR43626">
    <property type="entry name" value="ACYL-COA N-ACYLTRANSFERASE"/>
    <property type="match status" value="1"/>
</dbReference>
<dbReference type="GO" id="GO:0016746">
    <property type="term" value="F:acyltransferase activity"/>
    <property type="evidence" value="ECO:0007669"/>
    <property type="project" value="UniProtKB-KW"/>
</dbReference>
<dbReference type="SUPFAM" id="SSF55729">
    <property type="entry name" value="Acyl-CoA N-acyltransferases (Nat)"/>
    <property type="match status" value="1"/>
</dbReference>
<comment type="caution">
    <text evidence="4">The sequence shown here is derived from an EMBL/GenBank/DDBJ whole genome shotgun (WGS) entry which is preliminary data.</text>
</comment>
<dbReference type="Pfam" id="PF00583">
    <property type="entry name" value="Acetyltransf_1"/>
    <property type="match status" value="1"/>
</dbReference>
<sequence length="175" mass="19649">MQFRKAVMADIPAVHEIINGYAAQGLMLRRPLMMLYESVRDFTVAVGDGGQVVGVGGLHIMWQDLAEIRSLAVKPGLTQRGVGRGLVEFLLDEARSLGLKRIFALTYQPGFFAKCGFHVVQKETLPQKVWKECVYCDKFHNCDEIAMIRWLVPPEELGEEAHEIPLVAKPNWVKG</sequence>
<organism evidence="4 5">
    <name type="scientific">Symbiobacterium terraclitae</name>
    <dbReference type="NCBI Taxonomy" id="557451"/>
    <lineage>
        <taxon>Bacteria</taxon>
        <taxon>Bacillati</taxon>
        <taxon>Bacillota</taxon>
        <taxon>Clostridia</taxon>
        <taxon>Eubacteriales</taxon>
        <taxon>Symbiobacteriaceae</taxon>
        <taxon>Symbiobacterium</taxon>
    </lineage>
</organism>
<accession>A0ABS4JNK9</accession>
<keyword evidence="1 4" id="KW-0808">Transferase</keyword>
<dbReference type="InterPro" id="IPR045039">
    <property type="entry name" value="NSI-like"/>
</dbReference>
<dbReference type="Proteomes" id="UP001519289">
    <property type="component" value="Unassembled WGS sequence"/>
</dbReference>
<dbReference type="PROSITE" id="PS51186">
    <property type="entry name" value="GNAT"/>
    <property type="match status" value="1"/>
</dbReference>
<dbReference type="Gene3D" id="3.40.630.30">
    <property type="match status" value="1"/>
</dbReference>